<evidence type="ECO:0000256" key="6">
    <source>
        <dbReference type="SAM" id="Phobius"/>
    </source>
</evidence>
<organism evidence="7 8">
    <name type="scientific">Basidiobolus ranarum</name>
    <dbReference type="NCBI Taxonomy" id="34480"/>
    <lineage>
        <taxon>Eukaryota</taxon>
        <taxon>Fungi</taxon>
        <taxon>Fungi incertae sedis</taxon>
        <taxon>Zoopagomycota</taxon>
        <taxon>Entomophthoromycotina</taxon>
        <taxon>Basidiobolomycetes</taxon>
        <taxon>Basidiobolales</taxon>
        <taxon>Basidiobolaceae</taxon>
        <taxon>Basidiobolus</taxon>
    </lineage>
</organism>
<keyword evidence="8" id="KW-1185">Reference proteome</keyword>
<evidence type="ECO:0000256" key="3">
    <source>
        <dbReference type="ARBA" id="ARBA00022692"/>
    </source>
</evidence>
<evidence type="ECO:0000256" key="1">
    <source>
        <dbReference type="ARBA" id="ARBA00004141"/>
    </source>
</evidence>
<sequence>MHGHAKSPSSSTLSSQPDLVLYLNEEDPEYTYGGSSPETCVSAVYEFIPEEDVCFPNVQQQDDTSFDSKALDEYLATGRHQIHRRKTSSRRKSIVMQEQPYNINSQITYFSPEMGSIKASSLSGLASPKHSLSDLLSLNMYWIDFLNPSHNDLKWVGKIFHIHPLTIEDIQGAENREKCESFRNYYFVSIQTFNPDEDSGNHSSYVDNSLSIYNIVMRNCVLSFHYLPIHHPEKVLTRYEQLKEYLVLTPDWINYALMDSIVDDFIPLEENLELEADSIDELVFILKESEQADMLRRIGNARKALSGLLRILKPKADVVKAVIKRIDALKTDERHEIGLYLGDIQDHILTMVQSAAHFEKILSRAHSNYLAQISIEITQTSNEMNDVVAKLTVIASVLVPMNIITGLWGMNVRVPGQDELNLYWFFGIVGFMVVMFTLSVLYCVRKKII</sequence>
<name>A0ABR2W0I8_9FUNG</name>
<keyword evidence="3 6" id="KW-0812">Transmembrane</keyword>
<dbReference type="InterPro" id="IPR045861">
    <property type="entry name" value="CorA_cytoplasmic_dom"/>
</dbReference>
<proteinExistence type="inferred from homology"/>
<dbReference type="InterPro" id="IPR045863">
    <property type="entry name" value="CorA_TM1_TM2"/>
</dbReference>
<evidence type="ECO:0000256" key="5">
    <source>
        <dbReference type="ARBA" id="ARBA00023136"/>
    </source>
</evidence>
<keyword evidence="5 6" id="KW-0472">Membrane</keyword>
<evidence type="ECO:0000256" key="4">
    <source>
        <dbReference type="ARBA" id="ARBA00022989"/>
    </source>
</evidence>
<dbReference type="CDD" id="cd12829">
    <property type="entry name" value="Alr1p-like"/>
    <property type="match status" value="1"/>
</dbReference>
<protein>
    <submittedName>
        <fullName evidence="7">CorA metal ion transporter</fullName>
    </submittedName>
</protein>
<comment type="caution">
    <text evidence="7">The sequence shown here is derived from an EMBL/GenBank/DDBJ whole genome shotgun (WGS) entry which is preliminary data.</text>
</comment>
<comment type="subcellular location">
    <subcellularLocation>
        <location evidence="1">Membrane</location>
        <topology evidence="1">Multi-pass membrane protein</topology>
    </subcellularLocation>
</comment>
<dbReference type="InterPro" id="IPR002523">
    <property type="entry name" value="MgTranspt_CorA/ZnTranspt_ZntB"/>
</dbReference>
<dbReference type="Proteomes" id="UP001479436">
    <property type="component" value="Unassembled WGS sequence"/>
</dbReference>
<dbReference type="EMBL" id="JASJQH010007221">
    <property type="protein sequence ID" value="KAK9712374.1"/>
    <property type="molecule type" value="Genomic_DNA"/>
</dbReference>
<feature type="transmembrane region" description="Helical" evidence="6">
    <location>
        <begin position="422"/>
        <end position="444"/>
    </location>
</feature>
<dbReference type="PANTHER" id="PTHR21535">
    <property type="entry name" value="MAGNESIUM AND COBALT TRANSPORT PROTEIN/MITOCHONDRIAL IMPORT INNER MEMBRANE TRANSLOCASE SUBUNIT TIM8"/>
    <property type="match status" value="1"/>
</dbReference>
<keyword evidence="4 6" id="KW-1133">Transmembrane helix</keyword>
<dbReference type="Pfam" id="PF01544">
    <property type="entry name" value="CorA"/>
    <property type="match status" value="1"/>
</dbReference>
<dbReference type="SUPFAM" id="SSF143865">
    <property type="entry name" value="CorA soluble domain-like"/>
    <property type="match status" value="1"/>
</dbReference>
<dbReference type="SUPFAM" id="SSF144083">
    <property type="entry name" value="Magnesium transport protein CorA, transmembrane region"/>
    <property type="match status" value="1"/>
</dbReference>
<reference evidence="7 8" key="1">
    <citation type="submission" date="2023-04" db="EMBL/GenBank/DDBJ databases">
        <title>Genome of Basidiobolus ranarum AG-B5.</title>
        <authorList>
            <person name="Stajich J.E."/>
            <person name="Carter-House D."/>
            <person name="Gryganskyi A."/>
        </authorList>
    </citation>
    <scope>NUCLEOTIDE SEQUENCE [LARGE SCALE GENOMIC DNA]</scope>
    <source>
        <strain evidence="7 8">AG-B5</strain>
    </source>
</reference>
<dbReference type="Gene3D" id="1.20.58.340">
    <property type="entry name" value="Magnesium transport protein CorA, transmembrane region"/>
    <property type="match status" value="2"/>
</dbReference>
<evidence type="ECO:0000256" key="2">
    <source>
        <dbReference type="ARBA" id="ARBA00009765"/>
    </source>
</evidence>
<comment type="similarity">
    <text evidence="2">Belongs to the CorA metal ion transporter (MIT) (TC 1.A.35) family.</text>
</comment>
<evidence type="ECO:0000313" key="8">
    <source>
        <dbReference type="Proteomes" id="UP001479436"/>
    </source>
</evidence>
<feature type="transmembrane region" description="Helical" evidence="6">
    <location>
        <begin position="387"/>
        <end position="410"/>
    </location>
</feature>
<dbReference type="PANTHER" id="PTHR21535:SF51">
    <property type="entry name" value="MANGANESE RESISTANCE PROTEIN MNR2"/>
    <property type="match status" value="1"/>
</dbReference>
<evidence type="ECO:0000313" key="7">
    <source>
        <dbReference type="EMBL" id="KAK9712374.1"/>
    </source>
</evidence>
<accession>A0ABR2W0I8</accession>
<gene>
    <name evidence="7" type="primary">MNR2_4</name>
    <name evidence="7" type="ORF">K7432_007192</name>
</gene>
<dbReference type="InterPro" id="IPR044089">
    <property type="entry name" value="Alr1-like"/>
</dbReference>
<dbReference type="Gene3D" id="3.30.460.20">
    <property type="entry name" value="CorA soluble domain-like"/>
    <property type="match status" value="1"/>
</dbReference>